<comment type="caution">
    <text evidence="1">The sequence shown here is derived from an EMBL/GenBank/DDBJ whole genome shotgun (WGS) entry which is preliminary data.</text>
</comment>
<dbReference type="EMBL" id="JAEINH010000001">
    <property type="protein sequence ID" value="MBI9113445.1"/>
    <property type="molecule type" value="Genomic_DNA"/>
</dbReference>
<dbReference type="SUPFAM" id="SSF82607">
    <property type="entry name" value="YbaB-like"/>
    <property type="match status" value="1"/>
</dbReference>
<dbReference type="Gene3D" id="3.30.1310.10">
    <property type="entry name" value="Nucleoid-associated protein YbaB-like domain"/>
    <property type="match status" value="1"/>
</dbReference>
<dbReference type="Proteomes" id="UP000602087">
    <property type="component" value="Unassembled WGS sequence"/>
</dbReference>
<evidence type="ECO:0000313" key="2">
    <source>
        <dbReference type="Proteomes" id="UP000602087"/>
    </source>
</evidence>
<organism evidence="1 2">
    <name type="scientific">Sanguibacter suaedae</name>
    <dbReference type="NCBI Taxonomy" id="2795737"/>
    <lineage>
        <taxon>Bacteria</taxon>
        <taxon>Bacillati</taxon>
        <taxon>Actinomycetota</taxon>
        <taxon>Actinomycetes</taxon>
        <taxon>Micrococcales</taxon>
        <taxon>Sanguibacteraceae</taxon>
        <taxon>Sanguibacter</taxon>
    </lineage>
</organism>
<dbReference type="InterPro" id="IPR004401">
    <property type="entry name" value="YbaB/EbfC"/>
</dbReference>
<dbReference type="AlphaFoldDB" id="A0A934I910"/>
<sequence>MSPSDAHTAALAQIDSWVAQARRQEAAALALQHRVEAIRVERWSPRGELRVVVDHSGLLRDVELTDAAMRTGAPALSRLLMATVREARALLRDAVVEASLDEHGRPTALGRSLTAEYARTFAGDGEAPADGPGRT</sequence>
<protein>
    <submittedName>
        <fullName evidence="1">YbaB/EbfC family nucleoid-associated protein</fullName>
    </submittedName>
</protein>
<dbReference type="GO" id="GO:0003677">
    <property type="term" value="F:DNA binding"/>
    <property type="evidence" value="ECO:0007669"/>
    <property type="project" value="InterPro"/>
</dbReference>
<gene>
    <name evidence="1" type="ORF">JAV76_00275</name>
</gene>
<dbReference type="RefSeq" id="WP_198732022.1">
    <property type="nucleotide sequence ID" value="NZ_JAEINH010000001.1"/>
</dbReference>
<evidence type="ECO:0000313" key="1">
    <source>
        <dbReference type="EMBL" id="MBI9113445.1"/>
    </source>
</evidence>
<keyword evidence="2" id="KW-1185">Reference proteome</keyword>
<name>A0A934I910_9MICO</name>
<accession>A0A934I910</accession>
<reference evidence="1" key="1">
    <citation type="submission" date="2020-12" db="EMBL/GenBank/DDBJ databases">
        <title>Sanguibacter suaedae sp. nov., isolated from Suaeda aralocaspica.</title>
        <authorList>
            <person name="Ma Q."/>
        </authorList>
    </citation>
    <scope>NUCLEOTIDE SEQUENCE</scope>
    <source>
        <strain evidence="1">YZGR15</strain>
    </source>
</reference>
<dbReference type="InterPro" id="IPR036894">
    <property type="entry name" value="YbaB-like_sf"/>
</dbReference>
<proteinExistence type="predicted"/>
<dbReference type="Pfam" id="PF02575">
    <property type="entry name" value="YbaB_DNA_bd"/>
    <property type="match status" value="1"/>
</dbReference>